<dbReference type="Gene3D" id="3.40.50.410">
    <property type="entry name" value="von Willebrand factor, type A domain"/>
    <property type="match status" value="1"/>
</dbReference>
<proteinExistence type="predicted"/>
<comment type="caution">
    <text evidence="2">The sequence shown here is derived from an EMBL/GenBank/DDBJ whole genome shotgun (WGS) entry which is preliminary data.</text>
</comment>
<evidence type="ECO:0000313" key="3">
    <source>
        <dbReference type="Proteomes" id="UP000619743"/>
    </source>
</evidence>
<dbReference type="InterPro" id="IPR002035">
    <property type="entry name" value="VWF_A"/>
</dbReference>
<evidence type="ECO:0000259" key="1">
    <source>
        <dbReference type="PROSITE" id="PS50234"/>
    </source>
</evidence>
<dbReference type="EMBL" id="BMDX01000010">
    <property type="protein sequence ID" value="GGA79661.1"/>
    <property type="molecule type" value="Genomic_DNA"/>
</dbReference>
<name>A0A8J2U5M1_9GAMM</name>
<protein>
    <recommendedName>
        <fullName evidence="1">VWFA domain-containing protein</fullName>
    </recommendedName>
</protein>
<dbReference type="Pfam" id="PF12450">
    <property type="entry name" value="vWF_A"/>
    <property type="match status" value="1"/>
</dbReference>
<dbReference type="InterPro" id="IPR051266">
    <property type="entry name" value="CLCR"/>
</dbReference>
<dbReference type="CDD" id="cd01465">
    <property type="entry name" value="vWA_subgroup"/>
    <property type="match status" value="1"/>
</dbReference>
<dbReference type="Pfam" id="PF12034">
    <property type="entry name" value="YfbK_C"/>
    <property type="match status" value="1"/>
</dbReference>
<dbReference type="PANTHER" id="PTHR10579:SF43">
    <property type="entry name" value="ZINC FINGER (C3HC4-TYPE RING FINGER) FAMILY PROTEIN"/>
    <property type="match status" value="1"/>
</dbReference>
<organism evidence="2 3">
    <name type="scientific">Neiella marina</name>
    <dbReference type="NCBI Taxonomy" id="508461"/>
    <lineage>
        <taxon>Bacteria</taxon>
        <taxon>Pseudomonadati</taxon>
        <taxon>Pseudomonadota</taxon>
        <taxon>Gammaproteobacteria</taxon>
        <taxon>Alteromonadales</taxon>
        <taxon>Echinimonadaceae</taxon>
        <taxon>Neiella</taxon>
    </lineage>
</organism>
<accession>A0A8J2U5M1</accession>
<keyword evidence="3" id="KW-1185">Reference proteome</keyword>
<dbReference type="InterPro" id="IPR036465">
    <property type="entry name" value="vWFA_dom_sf"/>
</dbReference>
<dbReference type="InterPro" id="IPR022156">
    <property type="entry name" value="Uncharacterised_YfbK_N"/>
</dbReference>
<dbReference type="InterPro" id="IPR021908">
    <property type="entry name" value="YfbK_C"/>
</dbReference>
<gene>
    <name evidence="2" type="ORF">GCM10011369_22030</name>
</gene>
<dbReference type="Proteomes" id="UP000619743">
    <property type="component" value="Unassembled WGS sequence"/>
</dbReference>
<feature type="domain" description="VWFA" evidence="1">
    <location>
        <begin position="174"/>
        <end position="352"/>
    </location>
</feature>
<dbReference type="SUPFAM" id="SSF53300">
    <property type="entry name" value="vWA-like"/>
    <property type="match status" value="1"/>
</dbReference>
<dbReference type="PANTHER" id="PTHR10579">
    <property type="entry name" value="CALCIUM-ACTIVATED CHLORIDE CHANNEL REGULATOR"/>
    <property type="match status" value="1"/>
</dbReference>
<dbReference type="AlphaFoldDB" id="A0A8J2U5M1"/>
<sequence length="573" mass="63316">MAKQPAAPQTDGSHAASVPVVAQPLPQQPRFASEQAHQMQSAKRMIAPQAMVLSADMGHHQSRTNGDNYQQLADNQVTLVADKPVSTFSADVDTASYANIRRWLESGRLPPKDAVRVEELLNYFHYDYPRAQNAEEPITIDTSLSIAPWDSNRHLLRIGLNSFQPDVSDRPDANLVVLVDVSGSMSAHNKLPLVKQSLQLLLSQLRADDRLAIVTYASGARVALASTPANEQSKIQQAIAGLQAGGSTHGSAGIQLAYQQAQQHLIEQGINQIMLMSDGDLNVGVTDIDELKQLIKRKRQQGVHFSTLGFGQGNYNDHLMEQLADIGNGMAGYIDTLHEAQKLLVDQLGSSLQVVAHDVKLQIEFNPTVVTEYRLIGYENRVLNRQDFNEDRKDAGDIGAGHTVTALYELTLADAPSRIDPLVFQRESQHESQHHGNDNDDLAELRVRYKLQQQQASQLQRVRLNRQQLLARSELSSDDKFAIAVAAFGQKLRNNDYLADFDYAQLIELANAGKGVDRFGYRAEFVRLLRLAQSLSQQSGQQFGDQPQLTQTMETIHAAPLAAMESTLNDPAK</sequence>
<reference evidence="3" key="1">
    <citation type="journal article" date="2019" name="Int. J. Syst. Evol. Microbiol.">
        <title>The Global Catalogue of Microorganisms (GCM) 10K type strain sequencing project: providing services to taxonomists for standard genome sequencing and annotation.</title>
        <authorList>
            <consortium name="The Broad Institute Genomics Platform"/>
            <consortium name="The Broad Institute Genome Sequencing Center for Infectious Disease"/>
            <person name="Wu L."/>
            <person name="Ma J."/>
        </authorList>
    </citation>
    <scope>NUCLEOTIDE SEQUENCE [LARGE SCALE GENOMIC DNA]</scope>
    <source>
        <strain evidence="3">CGMCC 1.10130</strain>
    </source>
</reference>
<dbReference type="SMART" id="SM00327">
    <property type="entry name" value="VWA"/>
    <property type="match status" value="1"/>
</dbReference>
<evidence type="ECO:0000313" key="2">
    <source>
        <dbReference type="EMBL" id="GGA79661.1"/>
    </source>
</evidence>
<dbReference type="PROSITE" id="PS50234">
    <property type="entry name" value="VWFA"/>
    <property type="match status" value="1"/>
</dbReference>
<dbReference type="Pfam" id="PF00092">
    <property type="entry name" value="VWA"/>
    <property type="match status" value="1"/>
</dbReference>